<evidence type="ECO:0000313" key="2">
    <source>
        <dbReference type="RefSeq" id="XP_073774764.1"/>
    </source>
</evidence>
<sequence length="3191" mass="359287">MPPAKSPNRGRGGKQKAVTEKTDKKEQLPAQKRGKKESQNNNESGKGDKSSKKEEIAGKGKNKKDGKKTVKGEQTEEPEEEETEMETSRQKARKQNGKNLPIKVNNGNLGKGRAGKVVKSKHDQKEKQTKTPAKGGRRRGAKVVDTEEDESESEKAESSEKESDEECKDEKKEGSDGVEDTAETDASALSAQEEQSDVDKKSEVEEEEQKTSEGEGNSDVPTESKSIEEPVSSAEEVDSPEALSDKGEVSTPGETTRSTAKTAPLNLSVHLQGQKKMLKSKILQKKGPSKGEDPKEPTVSPKAVQMKAMALSKGGATKGKSQILQLASKTKAMVKTEEADQQEDKEANPTKGPKGLLNKQSRMLFSMKGKEKADKSKSVKEKLPKDTEDAVEELNQDLSENIVEDEAEPEEEMPSKSTERLVARKRGMTTLRRVSGWIQKKIPKSIHVRRKLSAVTQAIGVSKWLPALALKKKGSRDKKKKNLIRHKMLMKMSSNGKSKKEESTSKDSKNEEDTTAHPQGDSSKDPCSSPQDAEEKANPGDAKYAIVLPRMNKIGKAKEATVLLTGTSTGNEGTTERKPPKPGARLVLPVKPDLSLLKSVKKSAQLRGSGQTDSPKSQGIESQTEVTADTKEPTSGIKEGTSILQAAKGKLGGSQVNLTKLPMSKPLLNGVSAGQNKEVDRNLRKATVPVEPEIWRDAGIKPAYEEDVDREVAELMGEGLLPSPMEMHWAQTQQMCGDPQDWLRSENLLPHQTVEKLTKWTVYQDDEHAHIIPTHNGRGPWESEDPTQNMLEERLNSTQVMMPGSSQAVEVDEVEDLAQLEEVCESSVLLNLKKRFHRDSIYTYIGNMLLSINPFKPINIYTEELRQQYQGKEKHNNPPHIYAIADAAFCQSQTTTQEHCIIISGQSGSGKTEATKLIVHYLSSMYQGRNDKLRQPMEVLPILESFGNAKTILNNNSSRFGKYLHIHILQGVVVGTSLSKYLLEKSRIVFQAKEERNYHVFYELLAGMNEWDKQDLYLQGAETYFYLNQGRACELLGKYDKQDFILLVHCLETIGLHADQLATIWAVLSSILQLGNICFSSYESESFEVARIFSEAEARRVGNLLQVSAEALQTVITHRVTETTYDRIYCPLSVESAIESRDAIAKTLYSVLFDWLLERINEWLIPTEMDSTVGIVDIYGFEDLCVNSFEQLCINFANEQLQQFVNRALVAQEQEEYSAEHIQWYPIVLEDSNGCLDLISARPYGILRILDDQTSLPQATDHTFLQKCHYHHGNCPYYTKPKIPLPVFTIYHYAGAVTYQVHNFLNKNHDQFRPEVLELFARSRLQMVSGLFRKVQERYIQQKELGRARGHRNQMSTVAANFQQSLTELTTRLERCKTTFVRCFKPNYVKLPGIFDVDYITTQLRHGGILETIHIRKEGFPIRIPFAQFMERYGVLLSQRPINQSLEEQVVTLIETIGAEDGQYQLGLTKVFLKETLYQQVEEKWSSTQTWAAVTIQRNIRGFICRRNFQFFKKKAIVIQSHIRGHQARKYFKQLKQCFTQFWATMMITRNTIKRRHWKEHTDRSRVKEVAKPTSSSSEMDVGILEIPAELSARLRSSSGRSQGSGVSEVAPPQVKADHKLSLPLDIDRHPFSQYANTVLKDGWCQAQGYPLQRPLTSLDHEDARTALEIYKLILRFTGDSDLNGWQEQMLGNYIVEKSQIRPGIRDEILAQLVYLTWDGDRQETNLRGWLLLACCLSAFTPSPDLEKPLLKYVSDRGPGEYRSLCQHKLLTSLPLPSPACRRHPPTQLEWTANQRKGKMVLEVNTFNEEKLAVEVESWTTGEELASWILSYRGLTNATQGWSVSLLADEGWTDLTGCDFVMDLLAGVESDVPMGHPPTENDYLFSDTSDRMETTDIDAFIPPAPSMQAPGLPSFEASHWNTYEPLSTYQGSQGRQMDSYVDDIFDPVFDHGPPDFDRMAMLNRRMRGGGGMMPSMYTGAGMPMNPAMAGYGATPMMPNMMPATMPMMQPMPPMMMPTAMPQAMPAVNPQQMDQQQAFINQQALLLAQQMTMQAMSLSQKQQQDEMRRRESQRQSPRQRRRSPPRARSPSRSPSPKPRSRPQSQRTNHQTPKQAPEPLPKPRSPEPVTERDVRAPEDHGSFKEKRDFFQKIGTSDTRPKPAPKVAKPLIYANPPVSQPKSPPPVKTQVKPLPEPPQIQKSGRESPEPTSPKPEPTSNIREIIKQYQNRPNPEPKAYEPVRVPAKQFLKKNDPKDEALAILKSQGPVSHQKKQWVEKPPSPPQQLESRGPRSISNSMKQKQLSLADLFGSQRSQPLPRARESIPSPPPPIPDPPRQPAPALNQLNMMAEEESVRSQLHKFSASVYFSYPIMPGKLFLRKELFYPREKFNHPYTLNLLCEQIMRDTYSDSCLRISREERRKMKDLLASFHIGTNIRSLDDAMKKRIVMAARDNWSNYFARLFNVKVGNGGDAQMLGVSHRGIRLLKVARASGINPKHLKVLHTFSYSQVLSVQQKGTGKVVITLSNEELELHSQQAPQIAAVIRLFLMELIKNSEYVIAVKSYVTDDKSLLSFHRGDAIKLLNMDGLKDGWMFGSSGGRSGLFPVDVTQPCAPPDYHSSNMDRQLERKKSMRVTSSSRIVPSNGSINNMPANVAEINTSTNGSIYNMSVARSVAGGSEYSVEVASIQRSEPEREQFIMTEFASKFFTEAINRGNMRSLNEMVEYTPNPIQESLILFSDSELTRLGAQSFMVVMQFMLDQPMKKNQTEGDCVNFILQLGKEKEFLRDELYCQVIKQTTKHRIKENCTRGWRLFNLVTGFFPCSNTLLPYCTRHLDTIIQDANHPYQELANICAKNLQRSLIFGGRRHIPSHSEMEAILAGRNSRRLPIMLPGGTEFACKIRSFSVAFEVVQDFCTEMGIMNPAEMKEFSIHAAKKGGDVTRPIHSDEYLFDFLLDDGSIALSFKRLIWKQPLQFSNDLYLEFHYQLLVASYLEGKMFLSMNSSTVYQQVAELTALQHLALGLNNLPSNAEIKQYHPRMDGLNSTDERLLATIRAQFSTLGPISPLDAKARFIKSISSLPLFGFDIFTAQKVSHRSCPSPSLVAVNHEVITVLDPKTLNACLTMSMEDVLSLRSIRPKKDKLPSVEISFGGQTQHKTLSFNLKQAKELCHTIAVIMEEVVKPSYSTIPSRAGTPH</sequence>
<proteinExistence type="predicted"/>
<protein>
    <submittedName>
        <fullName evidence="2">Myosin XVB isoform X1</fullName>
    </submittedName>
</protein>
<name>A0AC58GYF1_DANRE</name>
<dbReference type="RefSeq" id="XP_073774764.1">
    <property type="nucleotide sequence ID" value="XM_073918663.1"/>
</dbReference>
<dbReference type="Proteomes" id="UP000000437">
    <property type="component" value="Chromosome 12"/>
</dbReference>
<organism evidence="1 2">
    <name type="scientific">Danio rerio</name>
    <name type="common">Zebrafish</name>
    <name type="synonym">Brachydanio rerio</name>
    <dbReference type="NCBI Taxonomy" id="7955"/>
    <lineage>
        <taxon>Eukaryota</taxon>
        <taxon>Metazoa</taxon>
        <taxon>Chordata</taxon>
        <taxon>Craniata</taxon>
        <taxon>Vertebrata</taxon>
        <taxon>Euteleostomi</taxon>
        <taxon>Actinopterygii</taxon>
        <taxon>Neopterygii</taxon>
        <taxon>Teleostei</taxon>
        <taxon>Ostariophysi</taxon>
        <taxon>Cypriniformes</taxon>
        <taxon>Danionidae</taxon>
        <taxon>Danioninae</taxon>
        <taxon>Danio</taxon>
    </lineage>
</organism>
<keyword evidence="1" id="KW-1185">Reference proteome</keyword>
<reference evidence="2" key="1">
    <citation type="submission" date="2025-08" db="UniProtKB">
        <authorList>
            <consortium name="RefSeq"/>
        </authorList>
    </citation>
    <scope>IDENTIFICATION</scope>
    <source>
        <strain evidence="2">Tuebingen</strain>
        <tissue evidence="2">Fibroblasts and whole tissue</tissue>
    </source>
</reference>
<evidence type="ECO:0000313" key="1">
    <source>
        <dbReference type="Proteomes" id="UP000000437"/>
    </source>
</evidence>
<gene>
    <name evidence="2" type="primary">myo15b</name>
</gene>
<accession>A0AC58GYF1</accession>